<dbReference type="Pfam" id="PF13639">
    <property type="entry name" value="zf-RING_2"/>
    <property type="match status" value="1"/>
</dbReference>
<keyword evidence="1" id="KW-0479">Metal-binding</keyword>
<dbReference type="PROSITE" id="PS50089">
    <property type="entry name" value="ZF_RING_2"/>
    <property type="match status" value="1"/>
</dbReference>
<evidence type="ECO:0000256" key="2">
    <source>
        <dbReference type="ARBA" id="ARBA00022771"/>
    </source>
</evidence>
<organism evidence="7 8">
    <name type="scientific">Micromonas commoda (strain RCC299 / NOUM17 / CCMP2709)</name>
    <name type="common">Picoplanktonic green alga</name>
    <dbReference type="NCBI Taxonomy" id="296587"/>
    <lineage>
        <taxon>Eukaryota</taxon>
        <taxon>Viridiplantae</taxon>
        <taxon>Chlorophyta</taxon>
        <taxon>Mamiellophyceae</taxon>
        <taxon>Mamiellales</taxon>
        <taxon>Mamiellaceae</taxon>
        <taxon>Micromonas</taxon>
    </lineage>
</organism>
<dbReference type="SMART" id="SM00184">
    <property type="entry name" value="RING"/>
    <property type="match status" value="1"/>
</dbReference>
<dbReference type="eggNOG" id="KOG0800">
    <property type="taxonomic scope" value="Eukaryota"/>
</dbReference>
<dbReference type="InterPro" id="IPR051834">
    <property type="entry name" value="RING_finger_E3_ligase"/>
</dbReference>
<dbReference type="Proteomes" id="UP000002009">
    <property type="component" value="Chromosome 7"/>
</dbReference>
<dbReference type="PANTHER" id="PTHR45931:SF3">
    <property type="entry name" value="RING ZINC FINGER-CONTAINING PROTEIN"/>
    <property type="match status" value="1"/>
</dbReference>
<dbReference type="EMBL" id="CP001328">
    <property type="protein sequence ID" value="ACO65165.1"/>
    <property type="molecule type" value="Genomic_DNA"/>
</dbReference>
<evidence type="ECO:0000256" key="1">
    <source>
        <dbReference type="ARBA" id="ARBA00022723"/>
    </source>
</evidence>
<dbReference type="GO" id="GO:0061630">
    <property type="term" value="F:ubiquitin protein ligase activity"/>
    <property type="evidence" value="ECO:0007669"/>
    <property type="project" value="TreeGrafter"/>
</dbReference>
<dbReference type="InterPro" id="IPR001841">
    <property type="entry name" value="Znf_RING"/>
</dbReference>
<gene>
    <name evidence="7" type="ORF">MICPUN_50956</name>
</gene>
<dbReference type="AlphaFoldDB" id="C1EA94"/>
<keyword evidence="2 4" id="KW-0863">Zinc-finger</keyword>
<feature type="domain" description="RING-type" evidence="6">
    <location>
        <begin position="183"/>
        <end position="225"/>
    </location>
</feature>
<evidence type="ECO:0000256" key="4">
    <source>
        <dbReference type="PROSITE-ProRule" id="PRU00175"/>
    </source>
</evidence>
<accession>C1EA94</accession>
<reference evidence="7 8" key="1">
    <citation type="journal article" date="2009" name="Science">
        <title>Green evolution and dynamic adaptations revealed by genomes of the marine picoeukaryotes Micromonas.</title>
        <authorList>
            <person name="Worden A.Z."/>
            <person name="Lee J.H."/>
            <person name="Mock T."/>
            <person name="Rouze P."/>
            <person name="Simmons M.P."/>
            <person name="Aerts A.L."/>
            <person name="Allen A.E."/>
            <person name="Cuvelier M.L."/>
            <person name="Derelle E."/>
            <person name="Everett M.V."/>
            <person name="Foulon E."/>
            <person name="Grimwood J."/>
            <person name="Gundlach H."/>
            <person name="Henrissat B."/>
            <person name="Napoli C."/>
            <person name="McDonald S.M."/>
            <person name="Parker M.S."/>
            <person name="Rombauts S."/>
            <person name="Salamov A."/>
            <person name="Von Dassow P."/>
            <person name="Badger J.H."/>
            <person name="Coutinho P.M."/>
            <person name="Demir E."/>
            <person name="Dubchak I."/>
            <person name="Gentemann C."/>
            <person name="Eikrem W."/>
            <person name="Gready J.E."/>
            <person name="John U."/>
            <person name="Lanier W."/>
            <person name="Lindquist E.A."/>
            <person name="Lucas S."/>
            <person name="Mayer K.F."/>
            <person name="Moreau H."/>
            <person name="Not F."/>
            <person name="Otillar R."/>
            <person name="Panaud O."/>
            <person name="Pangilinan J."/>
            <person name="Paulsen I."/>
            <person name="Piegu B."/>
            <person name="Poliakov A."/>
            <person name="Robbens S."/>
            <person name="Schmutz J."/>
            <person name="Toulza E."/>
            <person name="Wyss T."/>
            <person name="Zelensky A."/>
            <person name="Zhou K."/>
            <person name="Armbrust E.V."/>
            <person name="Bhattacharya D."/>
            <person name="Goodenough U.W."/>
            <person name="Van de Peer Y."/>
            <person name="Grigoriev I.V."/>
        </authorList>
    </citation>
    <scope>NUCLEOTIDE SEQUENCE [LARGE SCALE GENOMIC DNA]</scope>
    <source>
        <strain evidence="8">RCC299 / NOUM17</strain>
    </source>
</reference>
<evidence type="ECO:0000313" key="7">
    <source>
        <dbReference type="EMBL" id="ACO65165.1"/>
    </source>
</evidence>
<sequence length="244" mass="25877">MRQTRVDEVNPRVGGRAARVRTALRARAAAHHPNAHISSAVRSIERALLGGDVELVLNQLLTGMVESPNSVHTGVIDPSTGGFNSLSHSSSRADLGASSDPGGNPVEQSSSAPHLHQLLEAILVQANVDDMSYEELLDRFGPGIEGPAAAPASAVRAVPRRRLTGKDVEALVRNETRSTERACCVCLEDYGKGDTVKTLPRCGHRFHAHCIDRWLLCRNACPVCRVGLEVPVTEGPPGPAAAAA</sequence>
<dbReference type="PANTHER" id="PTHR45931">
    <property type="entry name" value="SI:CH211-59O9.10"/>
    <property type="match status" value="1"/>
</dbReference>
<dbReference type="SUPFAM" id="SSF57850">
    <property type="entry name" value="RING/U-box"/>
    <property type="match status" value="1"/>
</dbReference>
<evidence type="ECO:0000256" key="5">
    <source>
        <dbReference type="SAM" id="MobiDB-lite"/>
    </source>
</evidence>
<dbReference type="OMA" id="ERACCVC"/>
<feature type="compositionally biased region" description="Polar residues" evidence="5">
    <location>
        <begin position="81"/>
        <end position="92"/>
    </location>
</feature>
<dbReference type="OrthoDB" id="8062037at2759"/>
<keyword evidence="3" id="KW-0862">Zinc</keyword>
<evidence type="ECO:0000259" key="6">
    <source>
        <dbReference type="PROSITE" id="PS50089"/>
    </source>
</evidence>
<dbReference type="InterPro" id="IPR013083">
    <property type="entry name" value="Znf_RING/FYVE/PHD"/>
</dbReference>
<dbReference type="InParanoid" id="C1EA94"/>
<dbReference type="GO" id="GO:0005634">
    <property type="term" value="C:nucleus"/>
    <property type="evidence" value="ECO:0007669"/>
    <property type="project" value="TreeGrafter"/>
</dbReference>
<keyword evidence="8" id="KW-1185">Reference proteome</keyword>
<evidence type="ECO:0000256" key="3">
    <source>
        <dbReference type="ARBA" id="ARBA00022833"/>
    </source>
</evidence>
<proteinExistence type="predicted"/>
<feature type="region of interest" description="Disordered" evidence="5">
    <location>
        <begin position="72"/>
        <end position="111"/>
    </location>
</feature>
<dbReference type="GeneID" id="8244853"/>
<dbReference type="Gene3D" id="3.30.40.10">
    <property type="entry name" value="Zinc/RING finger domain, C3HC4 (zinc finger)"/>
    <property type="match status" value="1"/>
</dbReference>
<dbReference type="GO" id="GO:0006511">
    <property type="term" value="P:ubiquitin-dependent protein catabolic process"/>
    <property type="evidence" value="ECO:0007669"/>
    <property type="project" value="TreeGrafter"/>
</dbReference>
<dbReference type="KEGG" id="mis:MICPUN_50956"/>
<protein>
    <recommendedName>
        <fullName evidence="6">RING-type domain-containing protein</fullName>
    </recommendedName>
</protein>
<name>C1EA94_MICCC</name>
<dbReference type="STRING" id="296587.C1EA94"/>
<evidence type="ECO:0000313" key="8">
    <source>
        <dbReference type="Proteomes" id="UP000002009"/>
    </source>
</evidence>
<dbReference type="GO" id="GO:0008270">
    <property type="term" value="F:zinc ion binding"/>
    <property type="evidence" value="ECO:0007669"/>
    <property type="project" value="UniProtKB-KW"/>
</dbReference>
<dbReference type="RefSeq" id="XP_002503907.1">
    <property type="nucleotide sequence ID" value="XM_002503861.1"/>
</dbReference>